<dbReference type="InterPro" id="IPR009081">
    <property type="entry name" value="PP-bd_ACP"/>
</dbReference>
<evidence type="ECO:0000259" key="3">
    <source>
        <dbReference type="PROSITE" id="PS50075"/>
    </source>
</evidence>
<keyword evidence="5" id="KW-1185">Reference proteome</keyword>
<gene>
    <name evidence="4" type="ORF">ISF26_00200</name>
</gene>
<keyword evidence="1" id="KW-0596">Phosphopantetheine</keyword>
<keyword evidence="2" id="KW-0597">Phosphoprotein</keyword>
<evidence type="ECO:0000313" key="5">
    <source>
        <dbReference type="Proteomes" id="UP001054846"/>
    </source>
</evidence>
<dbReference type="Pfam" id="PF00550">
    <property type="entry name" value="PP-binding"/>
    <property type="match status" value="1"/>
</dbReference>
<dbReference type="SMART" id="SM00823">
    <property type="entry name" value="PKS_PP"/>
    <property type="match status" value="1"/>
</dbReference>
<dbReference type="InterPro" id="IPR020806">
    <property type="entry name" value="PKS_PP-bd"/>
</dbReference>
<proteinExistence type="predicted"/>
<name>A0ABY3PM80_9CYAN</name>
<protein>
    <submittedName>
        <fullName evidence="4">Acyl carrier protein</fullName>
    </submittedName>
</protein>
<evidence type="ECO:0000313" key="4">
    <source>
        <dbReference type="EMBL" id="UFP94714.1"/>
    </source>
</evidence>
<sequence length="94" mass="10524">MTDSPVSKSAIVGWMKNYIGGFLNVSAQQVDEQTDFERFGLDSAIVVSLVSELEEWLDLELSPALLFEYPTIDSMAEHLYSQKQQATLTQPVQP</sequence>
<dbReference type="PROSITE" id="PS50075">
    <property type="entry name" value="CARRIER"/>
    <property type="match status" value="1"/>
</dbReference>
<organism evidence="4 5">
    <name type="scientific">Gloeobacter morelensis MG652769</name>
    <dbReference type="NCBI Taxonomy" id="2781736"/>
    <lineage>
        <taxon>Bacteria</taxon>
        <taxon>Bacillati</taxon>
        <taxon>Cyanobacteriota</taxon>
        <taxon>Cyanophyceae</taxon>
        <taxon>Gloeobacterales</taxon>
        <taxon>Gloeobacteraceae</taxon>
        <taxon>Gloeobacter</taxon>
        <taxon>Gloeobacter morelensis</taxon>
    </lineage>
</organism>
<reference evidence="4 5" key="1">
    <citation type="journal article" date="2021" name="Genome Biol. Evol.">
        <title>Complete Genome Sequencing of a Novel Gloeobacter Species from a Waterfall Cave in Mexico.</title>
        <authorList>
            <person name="Saw J.H."/>
            <person name="Cardona T."/>
            <person name="Montejano G."/>
        </authorList>
    </citation>
    <scope>NUCLEOTIDE SEQUENCE [LARGE SCALE GENOMIC DNA]</scope>
    <source>
        <strain evidence="4">MG652769</strain>
    </source>
</reference>
<dbReference type="EMBL" id="CP063845">
    <property type="protein sequence ID" value="UFP94714.1"/>
    <property type="molecule type" value="Genomic_DNA"/>
</dbReference>
<dbReference type="SUPFAM" id="SSF47336">
    <property type="entry name" value="ACP-like"/>
    <property type="match status" value="1"/>
</dbReference>
<dbReference type="Gene3D" id="1.10.1200.10">
    <property type="entry name" value="ACP-like"/>
    <property type="match status" value="1"/>
</dbReference>
<accession>A0ABY3PM80</accession>
<dbReference type="Proteomes" id="UP001054846">
    <property type="component" value="Chromosome"/>
</dbReference>
<feature type="domain" description="Carrier" evidence="3">
    <location>
        <begin position="6"/>
        <end position="83"/>
    </location>
</feature>
<dbReference type="RefSeq" id="WP_230841770.1">
    <property type="nucleotide sequence ID" value="NZ_CP063845.1"/>
</dbReference>
<evidence type="ECO:0000256" key="2">
    <source>
        <dbReference type="ARBA" id="ARBA00022553"/>
    </source>
</evidence>
<dbReference type="SMART" id="SM01294">
    <property type="entry name" value="PKS_PP_betabranch"/>
    <property type="match status" value="1"/>
</dbReference>
<evidence type="ECO:0000256" key="1">
    <source>
        <dbReference type="ARBA" id="ARBA00022450"/>
    </source>
</evidence>
<dbReference type="InterPro" id="IPR036736">
    <property type="entry name" value="ACP-like_sf"/>
</dbReference>